<dbReference type="Gene3D" id="1.10.150.130">
    <property type="match status" value="1"/>
</dbReference>
<protein>
    <submittedName>
        <fullName evidence="5">Integrase</fullName>
    </submittedName>
</protein>
<dbReference type="AlphaFoldDB" id="A0A919AL15"/>
<evidence type="ECO:0000313" key="5">
    <source>
        <dbReference type="EMBL" id="GHF13832.1"/>
    </source>
</evidence>
<dbReference type="InterPro" id="IPR013762">
    <property type="entry name" value="Integrase-like_cat_sf"/>
</dbReference>
<accession>A0A919AL15</accession>
<dbReference type="PROSITE" id="PS51898">
    <property type="entry name" value="TYR_RECOMBINASE"/>
    <property type="match status" value="1"/>
</dbReference>
<dbReference type="PANTHER" id="PTHR30349">
    <property type="entry name" value="PHAGE INTEGRASE-RELATED"/>
    <property type="match status" value="1"/>
</dbReference>
<dbReference type="InterPro" id="IPR002104">
    <property type="entry name" value="Integrase_catalytic"/>
</dbReference>
<dbReference type="Pfam" id="PF24624">
    <property type="entry name" value="Int_N"/>
    <property type="match status" value="1"/>
</dbReference>
<dbReference type="Gene3D" id="1.10.443.10">
    <property type="entry name" value="Intergrase catalytic core"/>
    <property type="match status" value="1"/>
</dbReference>
<feature type="domain" description="Tyr recombinase" evidence="4">
    <location>
        <begin position="162"/>
        <end position="326"/>
    </location>
</feature>
<evidence type="ECO:0000313" key="6">
    <source>
        <dbReference type="Proteomes" id="UP000630923"/>
    </source>
</evidence>
<dbReference type="GO" id="GO:0015074">
    <property type="term" value="P:DNA integration"/>
    <property type="evidence" value="ECO:0007669"/>
    <property type="project" value="UniProtKB-KW"/>
</dbReference>
<dbReference type="PANTHER" id="PTHR30349:SF94">
    <property type="entry name" value="INTEGRASE_RECOMBINASE HI_1414-RELATED"/>
    <property type="match status" value="1"/>
</dbReference>
<dbReference type="InterPro" id="IPR010998">
    <property type="entry name" value="Integrase_recombinase_N"/>
</dbReference>
<dbReference type="Proteomes" id="UP000630923">
    <property type="component" value="Unassembled WGS sequence"/>
</dbReference>
<organism evidence="5 6">
    <name type="scientific">Kordiimonas sediminis</name>
    <dbReference type="NCBI Taxonomy" id="1735581"/>
    <lineage>
        <taxon>Bacteria</taxon>
        <taxon>Pseudomonadati</taxon>
        <taxon>Pseudomonadota</taxon>
        <taxon>Alphaproteobacteria</taxon>
        <taxon>Kordiimonadales</taxon>
        <taxon>Kordiimonadaceae</taxon>
        <taxon>Kordiimonas</taxon>
    </lineage>
</organism>
<dbReference type="InterPro" id="IPR050090">
    <property type="entry name" value="Tyrosine_recombinase_XerCD"/>
</dbReference>
<dbReference type="GO" id="GO:0003677">
    <property type="term" value="F:DNA binding"/>
    <property type="evidence" value="ECO:0007669"/>
    <property type="project" value="UniProtKB-KW"/>
</dbReference>
<dbReference type="Pfam" id="PF00589">
    <property type="entry name" value="Phage_integrase"/>
    <property type="match status" value="1"/>
</dbReference>
<evidence type="ECO:0000259" key="4">
    <source>
        <dbReference type="PROSITE" id="PS51898"/>
    </source>
</evidence>
<keyword evidence="6" id="KW-1185">Reference proteome</keyword>
<keyword evidence="1" id="KW-0229">DNA integration</keyword>
<sequence length="326" mass="37801">MATIRKRGNRWQVQIRLKGYPAKTKSFSHKGDAVKWGRATETNLLLGLDNETLTVFNNVRLSELFSRYLKEVTAYKRGKNVEELRLKKVLRHPIAQTLVSEVSVEKFARYRDERLREVSTSTVKRDLNLLHHVFSIAINEWGVPLKSNPLTTIRKPQEHAPRTRRLLNNEEAKLIAEADCSRTEYLKPAIILALETGMRRGELLSTRWEDVNADARLLTIRETKNGEVRTIPLSTKAMTTITSLPKLQHKLFNCTPNALQKSWKRLTQHINIQDLHFHDLRHEAISRFFECGLTIPEVALISGHKDYRMLQRYTHLRPEDLVSKLS</sequence>
<dbReference type="CDD" id="cd00796">
    <property type="entry name" value="INT_Rci_Hp1_C"/>
    <property type="match status" value="1"/>
</dbReference>
<dbReference type="InterPro" id="IPR011010">
    <property type="entry name" value="DNA_brk_join_enz"/>
</dbReference>
<evidence type="ECO:0000256" key="2">
    <source>
        <dbReference type="ARBA" id="ARBA00023125"/>
    </source>
</evidence>
<dbReference type="InterPro" id="IPR057084">
    <property type="entry name" value="Int_N"/>
</dbReference>
<comment type="caution">
    <text evidence="5">The sequence shown here is derived from an EMBL/GenBank/DDBJ whole genome shotgun (WGS) entry which is preliminary data.</text>
</comment>
<evidence type="ECO:0000256" key="3">
    <source>
        <dbReference type="ARBA" id="ARBA00023172"/>
    </source>
</evidence>
<reference evidence="5" key="1">
    <citation type="journal article" date="2014" name="Int. J. Syst. Evol. Microbiol.">
        <title>Complete genome sequence of Corynebacterium casei LMG S-19264T (=DSM 44701T), isolated from a smear-ripened cheese.</title>
        <authorList>
            <consortium name="US DOE Joint Genome Institute (JGI-PGF)"/>
            <person name="Walter F."/>
            <person name="Albersmeier A."/>
            <person name="Kalinowski J."/>
            <person name="Ruckert C."/>
        </authorList>
    </citation>
    <scope>NUCLEOTIDE SEQUENCE</scope>
    <source>
        <strain evidence="5">KCTC 42590</strain>
    </source>
</reference>
<dbReference type="RefSeq" id="WP_191249964.1">
    <property type="nucleotide sequence ID" value="NZ_BNCI01000001.1"/>
</dbReference>
<dbReference type="SUPFAM" id="SSF56349">
    <property type="entry name" value="DNA breaking-rejoining enzymes"/>
    <property type="match status" value="1"/>
</dbReference>
<reference evidence="5" key="2">
    <citation type="submission" date="2020-09" db="EMBL/GenBank/DDBJ databases">
        <authorList>
            <person name="Sun Q."/>
            <person name="Kim S."/>
        </authorList>
    </citation>
    <scope>NUCLEOTIDE SEQUENCE</scope>
    <source>
        <strain evidence="5">KCTC 42590</strain>
    </source>
</reference>
<gene>
    <name evidence="5" type="ORF">GCM10017044_04900</name>
</gene>
<keyword evidence="2" id="KW-0238">DNA-binding</keyword>
<keyword evidence="3" id="KW-0233">DNA recombination</keyword>
<proteinExistence type="predicted"/>
<dbReference type="GO" id="GO:0006310">
    <property type="term" value="P:DNA recombination"/>
    <property type="evidence" value="ECO:0007669"/>
    <property type="project" value="UniProtKB-KW"/>
</dbReference>
<dbReference type="EMBL" id="BNCI01000001">
    <property type="protein sequence ID" value="GHF13832.1"/>
    <property type="molecule type" value="Genomic_DNA"/>
</dbReference>
<evidence type="ECO:0000256" key="1">
    <source>
        <dbReference type="ARBA" id="ARBA00022908"/>
    </source>
</evidence>
<name>A0A919AL15_9PROT</name>